<reference evidence="10" key="1">
    <citation type="journal article" date="2019" name="Int. J. Syst. Evol. Microbiol.">
        <title>The Global Catalogue of Microorganisms (GCM) 10K type strain sequencing project: providing services to taxonomists for standard genome sequencing and annotation.</title>
        <authorList>
            <consortium name="The Broad Institute Genomics Platform"/>
            <consortium name="The Broad Institute Genome Sequencing Center for Infectious Disease"/>
            <person name="Wu L."/>
            <person name="Ma J."/>
        </authorList>
    </citation>
    <scope>NUCLEOTIDE SEQUENCE [LARGE SCALE GENOMIC DNA]</scope>
    <source>
        <strain evidence="10">KCTC 23984</strain>
    </source>
</reference>
<evidence type="ECO:0000313" key="9">
    <source>
        <dbReference type="EMBL" id="MFD3000920.1"/>
    </source>
</evidence>
<evidence type="ECO:0000256" key="8">
    <source>
        <dbReference type="SAM" id="Phobius"/>
    </source>
</evidence>
<comment type="subcellular location">
    <subcellularLocation>
        <location evidence="1">Cell membrane</location>
        <topology evidence="1">Multi-pass membrane protein</topology>
    </subcellularLocation>
</comment>
<evidence type="ECO:0000256" key="2">
    <source>
        <dbReference type="ARBA" id="ARBA00022475"/>
    </source>
</evidence>
<keyword evidence="10" id="KW-1185">Reference proteome</keyword>
<sequence>MSDFLNATFRRAPKVSVCPAAGHVQAQWKTFVWILLGVGIFFRLFHFLDNRSLWGDEIFLATSIVKVNFVELANPMLAYEQKAPLGYLWVSRLMVVLFGTSEMALRLFPLICSIASLFLFLPVARYFLKPVGVLVAMGVLATAPPLIYHAVEAKQYSTELLATVIALLLYTRFQNKMDFLSLLLWGLGGAVLLWFSFSSIFILAGMAFGVSLHYVLKKEWRHLFRSILPFSIWLVSFAVSYVLFIHEHGDSEWLLHFFRIRDSFMPFPPFSIAGLQWFIKKAFSILHYPLGLSWLDLSPSTNAVVRVLARMSLLPLAVLAVGFVAFYRKDRKQFMVLVFPVLLVLIASGLELYPFMDRLVVFLAPVLVLFLALSCEKLSNVFLKIPRGSLILPALLLLGPIANATHQVVDRDAFGDYKKSYQRETLSYIDDRYKEGDAVYIYWNDLVGYRYYKETQGFKFEAIEGKDYRFVAKDKADYYSKLSADFRKLSGNSRVWFIYSNRAWSNIGDFDGQPAWYYAEDNPRETLLETFSALGKEIDSYKTAEVNVHLFEIKEK</sequence>
<evidence type="ECO:0000256" key="4">
    <source>
        <dbReference type="ARBA" id="ARBA00022679"/>
    </source>
</evidence>
<keyword evidence="3" id="KW-0328">Glycosyltransferase</keyword>
<dbReference type="PANTHER" id="PTHR33908">
    <property type="entry name" value="MANNOSYLTRANSFERASE YKCB-RELATED"/>
    <property type="match status" value="1"/>
</dbReference>
<accession>A0ABW6BT20</accession>
<keyword evidence="6 8" id="KW-1133">Transmembrane helix</keyword>
<feature type="transmembrane region" description="Helical" evidence="8">
    <location>
        <begin position="308"/>
        <end position="327"/>
    </location>
</feature>
<evidence type="ECO:0000256" key="6">
    <source>
        <dbReference type="ARBA" id="ARBA00022989"/>
    </source>
</evidence>
<feature type="transmembrane region" description="Helical" evidence="8">
    <location>
        <begin position="182"/>
        <end position="215"/>
    </location>
</feature>
<dbReference type="PANTHER" id="PTHR33908:SF11">
    <property type="entry name" value="MEMBRANE PROTEIN"/>
    <property type="match status" value="1"/>
</dbReference>
<comment type="caution">
    <text evidence="9">The sequence shown here is derived from an EMBL/GenBank/DDBJ whole genome shotgun (WGS) entry which is preliminary data.</text>
</comment>
<keyword evidence="5 8" id="KW-0812">Transmembrane</keyword>
<feature type="transmembrane region" description="Helical" evidence="8">
    <location>
        <begin position="103"/>
        <end position="124"/>
    </location>
</feature>
<evidence type="ECO:0000256" key="3">
    <source>
        <dbReference type="ARBA" id="ARBA00022676"/>
    </source>
</evidence>
<dbReference type="InterPro" id="IPR050297">
    <property type="entry name" value="LipidA_mod_glycosyltrf_83"/>
</dbReference>
<evidence type="ECO:0000313" key="10">
    <source>
        <dbReference type="Proteomes" id="UP001597641"/>
    </source>
</evidence>
<dbReference type="EMBL" id="JBHUOX010000007">
    <property type="protein sequence ID" value="MFD3000920.1"/>
    <property type="molecule type" value="Genomic_DNA"/>
</dbReference>
<keyword evidence="4" id="KW-0808">Transferase</keyword>
<evidence type="ECO:0000256" key="1">
    <source>
        <dbReference type="ARBA" id="ARBA00004651"/>
    </source>
</evidence>
<protein>
    <recommendedName>
        <fullName evidence="11">Dolichyl-phosphate-mannose-protein mannosyltransferase</fullName>
    </recommendedName>
</protein>
<feature type="transmembrane region" description="Helical" evidence="8">
    <location>
        <begin position="30"/>
        <end position="48"/>
    </location>
</feature>
<proteinExistence type="predicted"/>
<dbReference type="Proteomes" id="UP001597641">
    <property type="component" value="Unassembled WGS sequence"/>
</dbReference>
<feature type="transmembrane region" description="Helical" evidence="8">
    <location>
        <begin position="390"/>
        <end position="409"/>
    </location>
</feature>
<feature type="transmembrane region" description="Helical" evidence="8">
    <location>
        <begin position="359"/>
        <end position="378"/>
    </location>
</feature>
<feature type="transmembrane region" description="Helical" evidence="8">
    <location>
        <begin position="131"/>
        <end position="150"/>
    </location>
</feature>
<organism evidence="9 10">
    <name type="scientific">Pontibacter toksunensis</name>
    <dbReference type="NCBI Taxonomy" id="1332631"/>
    <lineage>
        <taxon>Bacteria</taxon>
        <taxon>Pseudomonadati</taxon>
        <taxon>Bacteroidota</taxon>
        <taxon>Cytophagia</taxon>
        <taxon>Cytophagales</taxon>
        <taxon>Hymenobacteraceae</taxon>
        <taxon>Pontibacter</taxon>
    </lineage>
</organism>
<name>A0ABW6BT20_9BACT</name>
<keyword evidence="7 8" id="KW-0472">Membrane</keyword>
<feature type="transmembrane region" description="Helical" evidence="8">
    <location>
        <begin position="227"/>
        <end position="246"/>
    </location>
</feature>
<gene>
    <name evidence="9" type="ORF">ACFS7Z_11145</name>
</gene>
<keyword evidence="2" id="KW-1003">Cell membrane</keyword>
<evidence type="ECO:0000256" key="5">
    <source>
        <dbReference type="ARBA" id="ARBA00022692"/>
    </source>
</evidence>
<feature type="transmembrane region" description="Helical" evidence="8">
    <location>
        <begin position="334"/>
        <end position="353"/>
    </location>
</feature>
<evidence type="ECO:0000256" key="7">
    <source>
        <dbReference type="ARBA" id="ARBA00023136"/>
    </source>
</evidence>
<evidence type="ECO:0008006" key="11">
    <source>
        <dbReference type="Google" id="ProtNLM"/>
    </source>
</evidence>
<dbReference type="RefSeq" id="WP_377484464.1">
    <property type="nucleotide sequence ID" value="NZ_JBHUOX010000007.1"/>
</dbReference>